<evidence type="ECO:0000256" key="2">
    <source>
        <dbReference type="ARBA" id="ARBA00022692"/>
    </source>
</evidence>
<feature type="transmembrane region" description="Helical" evidence="6">
    <location>
        <begin position="218"/>
        <end position="241"/>
    </location>
</feature>
<dbReference type="PANTHER" id="PTHR32322">
    <property type="entry name" value="INNER MEMBRANE TRANSPORTER"/>
    <property type="match status" value="1"/>
</dbReference>
<feature type="transmembrane region" description="Helical" evidence="6">
    <location>
        <begin position="138"/>
        <end position="158"/>
    </location>
</feature>
<dbReference type="Pfam" id="PF00892">
    <property type="entry name" value="EamA"/>
    <property type="match status" value="1"/>
</dbReference>
<dbReference type="InterPro" id="IPR037185">
    <property type="entry name" value="EmrE-like"/>
</dbReference>
<evidence type="ECO:0000256" key="5">
    <source>
        <dbReference type="SAM" id="MobiDB-lite"/>
    </source>
</evidence>
<protein>
    <recommendedName>
        <fullName evidence="7">EamA domain-containing protein</fullName>
    </recommendedName>
</protein>
<dbReference type="EMBL" id="AP025592">
    <property type="protein sequence ID" value="BDG10572.1"/>
    <property type="molecule type" value="Genomic_DNA"/>
</dbReference>
<feature type="transmembrane region" description="Helical" evidence="6">
    <location>
        <begin position="278"/>
        <end position="295"/>
    </location>
</feature>
<feature type="compositionally biased region" description="Low complexity" evidence="5">
    <location>
        <begin position="1"/>
        <end position="19"/>
    </location>
</feature>
<proteinExistence type="predicted"/>
<feature type="transmembrane region" description="Helical" evidence="6">
    <location>
        <begin position="88"/>
        <end position="106"/>
    </location>
</feature>
<evidence type="ECO:0000259" key="7">
    <source>
        <dbReference type="Pfam" id="PF00892"/>
    </source>
</evidence>
<feature type="transmembrane region" description="Helical" evidence="6">
    <location>
        <begin position="57"/>
        <end position="76"/>
    </location>
</feature>
<keyword evidence="2 6" id="KW-0812">Transmembrane</keyword>
<evidence type="ECO:0000313" key="8">
    <source>
        <dbReference type="EMBL" id="BDG10572.1"/>
    </source>
</evidence>
<feature type="region of interest" description="Disordered" evidence="5">
    <location>
        <begin position="1"/>
        <end position="23"/>
    </location>
</feature>
<gene>
    <name evidence="8" type="ORF">AMPC_36850</name>
</gene>
<dbReference type="RefSeq" id="WP_248343078.1">
    <property type="nucleotide sequence ID" value="NZ_AP025592.1"/>
</dbReference>
<dbReference type="Proteomes" id="UP001162734">
    <property type="component" value="Chromosome"/>
</dbReference>
<dbReference type="SUPFAM" id="SSF103481">
    <property type="entry name" value="Multidrug resistance efflux transporter EmrE"/>
    <property type="match status" value="1"/>
</dbReference>
<evidence type="ECO:0000256" key="1">
    <source>
        <dbReference type="ARBA" id="ARBA00004141"/>
    </source>
</evidence>
<reference evidence="9" key="1">
    <citation type="journal article" date="2022" name="Int. J. Syst. Evol. Microbiol.">
        <title>Anaeromyxobacter oryzae sp. nov., Anaeromyxobacter diazotrophicus sp. nov. and Anaeromyxobacter paludicola sp. nov., isolated from paddy soils.</title>
        <authorList>
            <person name="Itoh H."/>
            <person name="Xu Z."/>
            <person name="Mise K."/>
            <person name="Masuda Y."/>
            <person name="Ushijima N."/>
            <person name="Hayakawa C."/>
            <person name="Shiratori Y."/>
            <person name="Senoo K."/>
        </authorList>
    </citation>
    <scope>NUCLEOTIDE SEQUENCE [LARGE SCALE GENOMIC DNA]</scope>
    <source>
        <strain evidence="9">Red630</strain>
    </source>
</reference>
<dbReference type="InterPro" id="IPR000620">
    <property type="entry name" value="EamA_dom"/>
</dbReference>
<accession>A0ABM7XFH5</accession>
<sequence length="298" mass="29772">MSLTETRATAPARPGGPRAASPPPWRTFALTAATLVCFAGNSLLCRAALRPRLLDAATFTTVRLLSGAAALTLIAVARRRERPRGGSLAAAVALVAYAVAFSLAYVRMGAGVGALLLFGAVQVTMVGWSVARGARPGAVQWLGLGVALAGLASLGLPGASAPPLAPALLMVVAGAAWGAYSLLGRSDGDPVAKNADNFLRALPFAVAVSAALHGELTLSWPGVLLASASGALASGAGYSLWYAVVPALGATRAAAVQLAVPVLAGLGATAFLGERLTPRVAASGAAILAGIALTLRRR</sequence>
<name>A0ABM7XFH5_9BACT</name>
<evidence type="ECO:0000256" key="6">
    <source>
        <dbReference type="SAM" id="Phobius"/>
    </source>
</evidence>
<keyword evidence="3 6" id="KW-1133">Transmembrane helix</keyword>
<feature type="transmembrane region" description="Helical" evidence="6">
    <location>
        <begin position="164"/>
        <end position="183"/>
    </location>
</feature>
<evidence type="ECO:0000256" key="4">
    <source>
        <dbReference type="ARBA" id="ARBA00023136"/>
    </source>
</evidence>
<evidence type="ECO:0000256" key="3">
    <source>
        <dbReference type="ARBA" id="ARBA00022989"/>
    </source>
</evidence>
<comment type="subcellular location">
    <subcellularLocation>
        <location evidence="1">Membrane</location>
        <topology evidence="1">Multi-pass membrane protein</topology>
    </subcellularLocation>
</comment>
<dbReference type="InterPro" id="IPR050638">
    <property type="entry name" value="AA-Vitamin_Transporters"/>
</dbReference>
<dbReference type="PANTHER" id="PTHR32322:SF9">
    <property type="entry name" value="AMINO-ACID METABOLITE EFFLUX PUMP-RELATED"/>
    <property type="match status" value="1"/>
</dbReference>
<organism evidence="8 9">
    <name type="scientific">Anaeromyxobacter paludicola</name>
    <dbReference type="NCBI Taxonomy" id="2918171"/>
    <lineage>
        <taxon>Bacteria</taxon>
        <taxon>Pseudomonadati</taxon>
        <taxon>Myxococcota</taxon>
        <taxon>Myxococcia</taxon>
        <taxon>Myxococcales</taxon>
        <taxon>Cystobacterineae</taxon>
        <taxon>Anaeromyxobacteraceae</taxon>
        <taxon>Anaeromyxobacter</taxon>
    </lineage>
</organism>
<evidence type="ECO:0000313" key="9">
    <source>
        <dbReference type="Proteomes" id="UP001162734"/>
    </source>
</evidence>
<feature type="domain" description="EamA" evidence="7">
    <location>
        <begin position="167"/>
        <end position="295"/>
    </location>
</feature>
<feature type="transmembrane region" description="Helical" evidence="6">
    <location>
        <begin position="112"/>
        <end position="131"/>
    </location>
</feature>
<feature type="transmembrane region" description="Helical" evidence="6">
    <location>
        <begin position="195"/>
        <end position="212"/>
    </location>
</feature>
<keyword evidence="4 6" id="KW-0472">Membrane</keyword>
<feature type="transmembrane region" description="Helical" evidence="6">
    <location>
        <begin position="253"/>
        <end position="272"/>
    </location>
</feature>
<keyword evidence="9" id="KW-1185">Reference proteome</keyword>